<evidence type="ECO:0000313" key="2">
    <source>
        <dbReference type="Proteomes" id="UP001201985"/>
    </source>
</evidence>
<protein>
    <submittedName>
        <fullName evidence="1">IS110 family transposase</fullName>
    </submittedName>
</protein>
<gene>
    <name evidence="1" type="ORF">MON41_13265</name>
</gene>
<name>A0ABS9W603_9PROT</name>
<dbReference type="EMBL" id="JALBUU010000004">
    <property type="protein sequence ID" value="MCI0754728.1"/>
    <property type="molecule type" value="Genomic_DNA"/>
</dbReference>
<keyword evidence="2" id="KW-1185">Reference proteome</keyword>
<accession>A0ABS9W603</accession>
<reference evidence="1 2" key="1">
    <citation type="submission" date="2022-03" db="EMBL/GenBank/DDBJ databases">
        <title>Complete genome analysis of Roseomonas KG 17.1 : a prolific producer of plant growth promoters.</title>
        <authorList>
            <person name="Saadouli I."/>
            <person name="Najjari A."/>
            <person name="Mosbah A."/>
            <person name="Ouzari H.I."/>
        </authorList>
    </citation>
    <scope>NUCLEOTIDE SEQUENCE [LARGE SCALE GENOMIC DNA]</scope>
    <source>
        <strain evidence="1 2">KG17-1</strain>
    </source>
</reference>
<organism evidence="1 2">
    <name type="scientific">Teichococcus vastitatis</name>
    <dbReference type="NCBI Taxonomy" id="2307076"/>
    <lineage>
        <taxon>Bacteria</taxon>
        <taxon>Pseudomonadati</taxon>
        <taxon>Pseudomonadota</taxon>
        <taxon>Alphaproteobacteria</taxon>
        <taxon>Acetobacterales</taxon>
        <taxon>Roseomonadaceae</taxon>
        <taxon>Roseomonas</taxon>
    </lineage>
</organism>
<comment type="caution">
    <text evidence="1">The sequence shown here is derived from an EMBL/GenBank/DDBJ whole genome shotgun (WGS) entry which is preliminary data.</text>
</comment>
<proteinExistence type="predicted"/>
<sequence>MRLYAALDVSLNKTAVCVMDHEGHLHREAEVATCPDALAEFLRGYADGLERVGLEAGPMSEWLVRGSGGHGVEAVLMETRQAHKALSAMTVKTDRND</sequence>
<feature type="non-terminal residue" evidence="1">
    <location>
        <position position="97"/>
    </location>
</feature>
<evidence type="ECO:0000313" key="1">
    <source>
        <dbReference type="EMBL" id="MCI0754728.1"/>
    </source>
</evidence>
<dbReference type="Proteomes" id="UP001201985">
    <property type="component" value="Unassembled WGS sequence"/>
</dbReference>